<dbReference type="EMBL" id="PKPP01004913">
    <property type="protein sequence ID" value="PWA62238.1"/>
    <property type="molecule type" value="Genomic_DNA"/>
</dbReference>
<organism evidence="2 3">
    <name type="scientific">Artemisia annua</name>
    <name type="common">Sweet wormwood</name>
    <dbReference type="NCBI Taxonomy" id="35608"/>
    <lineage>
        <taxon>Eukaryota</taxon>
        <taxon>Viridiplantae</taxon>
        <taxon>Streptophyta</taxon>
        <taxon>Embryophyta</taxon>
        <taxon>Tracheophyta</taxon>
        <taxon>Spermatophyta</taxon>
        <taxon>Magnoliopsida</taxon>
        <taxon>eudicotyledons</taxon>
        <taxon>Gunneridae</taxon>
        <taxon>Pentapetalae</taxon>
        <taxon>asterids</taxon>
        <taxon>campanulids</taxon>
        <taxon>Asterales</taxon>
        <taxon>Asteraceae</taxon>
        <taxon>Asteroideae</taxon>
        <taxon>Anthemideae</taxon>
        <taxon>Artemisiinae</taxon>
        <taxon>Artemisia</taxon>
    </lineage>
</organism>
<dbReference type="AlphaFoldDB" id="A0A2U1MLW6"/>
<feature type="compositionally biased region" description="Basic and acidic residues" evidence="1">
    <location>
        <begin position="113"/>
        <end position="122"/>
    </location>
</feature>
<evidence type="ECO:0000313" key="3">
    <source>
        <dbReference type="Proteomes" id="UP000245207"/>
    </source>
</evidence>
<gene>
    <name evidence="2" type="ORF">CTI12_AA211770</name>
</gene>
<feature type="region of interest" description="Disordered" evidence="1">
    <location>
        <begin position="82"/>
        <end position="144"/>
    </location>
</feature>
<proteinExistence type="predicted"/>
<feature type="region of interest" description="Disordered" evidence="1">
    <location>
        <begin position="1"/>
        <end position="22"/>
    </location>
</feature>
<feature type="region of interest" description="Disordered" evidence="1">
    <location>
        <begin position="27"/>
        <end position="46"/>
    </location>
</feature>
<accession>A0A2U1MLW6</accession>
<reference evidence="2 3" key="1">
    <citation type="journal article" date="2018" name="Mol. Plant">
        <title>The genome of Artemisia annua provides insight into the evolution of Asteraceae family and artemisinin biosynthesis.</title>
        <authorList>
            <person name="Shen Q."/>
            <person name="Zhang L."/>
            <person name="Liao Z."/>
            <person name="Wang S."/>
            <person name="Yan T."/>
            <person name="Shi P."/>
            <person name="Liu M."/>
            <person name="Fu X."/>
            <person name="Pan Q."/>
            <person name="Wang Y."/>
            <person name="Lv Z."/>
            <person name="Lu X."/>
            <person name="Zhang F."/>
            <person name="Jiang W."/>
            <person name="Ma Y."/>
            <person name="Chen M."/>
            <person name="Hao X."/>
            <person name="Li L."/>
            <person name="Tang Y."/>
            <person name="Lv G."/>
            <person name="Zhou Y."/>
            <person name="Sun X."/>
            <person name="Brodelius P.E."/>
            <person name="Rose J.K.C."/>
            <person name="Tang K."/>
        </authorList>
    </citation>
    <scope>NUCLEOTIDE SEQUENCE [LARGE SCALE GENOMIC DNA]</scope>
    <source>
        <strain evidence="3">cv. Huhao1</strain>
        <tissue evidence="2">Leaf</tissue>
    </source>
</reference>
<protein>
    <submittedName>
        <fullName evidence="2">Uncharacterized protein</fullName>
    </submittedName>
</protein>
<dbReference type="Proteomes" id="UP000245207">
    <property type="component" value="Unassembled WGS sequence"/>
</dbReference>
<feature type="compositionally biased region" description="Acidic residues" evidence="1">
    <location>
        <begin position="100"/>
        <end position="112"/>
    </location>
</feature>
<feature type="compositionally biased region" description="Low complexity" evidence="1">
    <location>
        <begin position="29"/>
        <end position="46"/>
    </location>
</feature>
<keyword evidence="3" id="KW-1185">Reference proteome</keyword>
<feature type="compositionally biased region" description="Polar residues" evidence="1">
    <location>
        <begin position="82"/>
        <end position="91"/>
    </location>
</feature>
<comment type="caution">
    <text evidence="2">The sequence shown here is derived from an EMBL/GenBank/DDBJ whole genome shotgun (WGS) entry which is preliminary data.</text>
</comment>
<name>A0A2U1MLW6_ARTAN</name>
<evidence type="ECO:0000256" key="1">
    <source>
        <dbReference type="SAM" id="MobiDB-lite"/>
    </source>
</evidence>
<evidence type="ECO:0000313" key="2">
    <source>
        <dbReference type="EMBL" id="PWA62238.1"/>
    </source>
</evidence>
<sequence>MLGMQDVIGIPRPTWPPGITPEDWRIHAQSQSQSQVGEVQVQSDSQVVEAQVQSQSQLGQAEVQSQSQVVEAQVQTEIALTQSQPIASQEAQVDAANEGQDVDDAEWHEEDPEPVRRSERIKQIIFNKPPAPGPGLKPDNAIEV</sequence>